<comment type="similarity">
    <text evidence="8">Belongs to the G-protein coupled receptor 1 family.</text>
</comment>
<evidence type="ECO:0000256" key="3">
    <source>
        <dbReference type="ARBA" id="ARBA00022989"/>
    </source>
</evidence>
<dbReference type="PRINTS" id="PR02108">
    <property type="entry name" value="MRGPCRFAMILY"/>
</dbReference>
<evidence type="ECO:0000256" key="2">
    <source>
        <dbReference type="ARBA" id="ARBA00022692"/>
    </source>
</evidence>
<dbReference type="PRINTS" id="PR00237">
    <property type="entry name" value="GPCRRHODOPSN"/>
</dbReference>
<dbReference type="SUPFAM" id="SSF81321">
    <property type="entry name" value="Family A G protein-coupled receptor-like"/>
    <property type="match status" value="1"/>
</dbReference>
<keyword evidence="7 8" id="KW-0807">Transducer</keyword>
<evidence type="ECO:0000313" key="12">
    <source>
        <dbReference type="EMBL" id="GAB1303383.1"/>
    </source>
</evidence>
<dbReference type="Proteomes" id="UP001623349">
    <property type="component" value="Unassembled WGS sequence"/>
</dbReference>
<keyword evidence="13" id="KW-1185">Reference proteome</keyword>
<evidence type="ECO:0000259" key="11">
    <source>
        <dbReference type="PROSITE" id="PS50262"/>
    </source>
</evidence>
<sequence length="324" mass="36393">MGPTTPAWNINNTVVNGSYDPENVFCIIKFNTLSVLTVIVAMVGLAGNAIVLWILGFNMHRNAFSVYVLNLAGADFLYLCAQIVWSLKCVLQLDSSYYPFVIIVLMFAYLAGLCMIAAINVERSLSVLWPIWYHCQRPRHTSAIMCALLWAFCIMLSLLYGEGCGFLLSQYEHSFCITCELIITALIIVLSVVPSVFSLALLVKIICGSHRIHVTRFYVTITLTVVVFLFFGLPFGIYWFLLPWITLNGIIFSDNVNKVITCLSCVNSCANPIIYFLVGSIRHCRFQRQTLKLLLQRAMQDIPEEESGEKGPSQVWETGNSLVQ</sequence>
<dbReference type="PANTHER" id="PTHR11334">
    <property type="entry name" value="MAS-RELATED G-PROTEIN COUPLED RECEPTOR"/>
    <property type="match status" value="1"/>
</dbReference>
<feature type="transmembrane region" description="Helical" evidence="10">
    <location>
        <begin position="67"/>
        <end position="85"/>
    </location>
</feature>
<dbReference type="InterPro" id="IPR017452">
    <property type="entry name" value="GPCR_Rhodpsn_7TM"/>
</dbReference>
<keyword evidence="5 10" id="KW-0472">Membrane</keyword>
<gene>
    <name evidence="12" type="ORF">APTSU1_001862900</name>
</gene>
<evidence type="ECO:0000256" key="7">
    <source>
        <dbReference type="ARBA" id="ARBA00023224"/>
    </source>
</evidence>
<keyword evidence="6 8" id="KW-0675">Receptor</keyword>
<evidence type="ECO:0000256" key="9">
    <source>
        <dbReference type="SAM" id="MobiDB-lite"/>
    </source>
</evidence>
<dbReference type="InterPro" id="IPR000276">
    <property type="entry name" value="GPCR_Rhodpsn"/>
</dbReference>
<evidence type="ECO:0000256" key="5">
    <source>
        <dbReference type="ARBA" id="ARBA00023136"/>
    </source>
</evidence>
<dbReference type="PROSITE" id="PS50262">
    <property type="entry name" value="G_PROTEIN_RECEP_F1_2"/>
    <property type="match status" value="1"/>
</dbReference>
<dbReference type="Pfam" id="PF00001">
    <property type="entry name" value="7tm_1"/>
    <property type="match status" value="1"/>
</dbReference>
<feature type="region of interest" description="Disordered" evidence="9">
    <location>
        <begin position="304"/>
        <end position="324"/>
    </location>
</feature>
<reference evidence="12 13" key="1">
    <citation type="submission" date="2024-08" db="EMBL/GenBank/DDBJ databases">
        <title>The draft genome of Apodemus speciosus.</title>
        <authorList>
            <person name="Nabeshima K."/>
            <person name="Suzuki S."/>
            <person name="Onuma M."/>
        </authorList>
    </citation>
    <scope>NUCLEOTIDE SEQUENCE [LARGE SCALE GENOMIC DNA]</scope>
    <source>
        <strain evidence="12">IB14-021</strain>
    </source>
</reference>
<dbReference type="CDD" id="cd15107">
    <property type="entry name" value="7tmA_MrgprB"/>
    <property type="match status" value="1"/>
</dbReference>
<feature type="compositionally biased region" description="Polar residues" evidence="9">
    <location>
        <begin position="315"/>
        <end position="324"/>
    </location>
</feature>
<accession>A0ABQ0FVV5</accession>
<comment type="caution">
    <text evidence="12">The sequence shown here is derived from an EMBL/GenBank/DDBJ whole genome shotgun (WGS) entry which is preliminary data.</text>
</comment>
<keyword evidence="3 10" id="KW-1133">Transmembrane helix</keyword>
<feature type="domain" description="G-protein coupled receptors family 1 profile" evidence="11">
    <location>
        <begin position="47"/>
        <end position="275"/>
    </location>
</feature>
<evidence type="ECO:0000256" key="10">
    <source>
        <dbReference type="SAM" id="Phobius"/>
    </source>
</evidence>
<feature type="transmembrane region" description="Helical" evidence="10">
    <location>
        <begin position="256"/>
        <end position="278"/>
    </location>
</feature>
<evidence type="ECO:0000256" key="8">
    <source>
        <dbReference type="RuleBase" id="RU000688"/>
    </source>
</evidence>
<dbReference type="PANTHER" id="PTHR11334:SF36">
    <property type="entry name" value="MAS-RELATED G-PROTEIN COUPLED RECEPTOR MEMBER B4-RELATED"/>
    <property type="match status" value="1"/>
</dbReference>
<evidence type="ECO:0000256" key="1">
    <source>
        <dbReference type="ARBA" id="ARBA00004141"/>
    </source>
</evidence>
<feature type="transmembrane region" description="Helical" evidence="10">
    <location>
        <begin position="97"/>
        <end position="121"/>
    </location>
</feature>
<evidence type="ECO:0000313" key="13">
    <source>
        <dbReference type="Proteomes" id="UP001623349"/>
    </source>
</evidence>
<protein>
    <submittedName>
        <fullName evidence="12">Mas-related G-protein coupled receptor member B5</fullName>
    </submittedName>
</protein>
<keyword evidence="2 8" id="KW-0812">Transmembrane</keyword>
<feature type="transmembrane region" description="Helical" evidence="10">
    <location>
        <begin position="33"/>
        <end position="55"/>
    </location>
</feature>
<feature type="transmembrane region" description="Helical" evidence="10">
    <location>
        <begin position="142"/>
        <end position="161"/>
    </location>
</feature>
<proteinExistence type="inferred from homology"/>
<keyword evidence="4 8" id="KW-0297">G-protein coupled receptor</keyword>
<feature type="transmembrane region" description="Helical" evidence="10">
    <location>
        <begin position="217"/>
        <end position="241"/>
    </location>
</feature>
<organism evidence="12 13">
    <name type="scientific">Apodemus speciosus</name>
    <name type="common">Large Japanese field mouse</name>
    <dbReference type="NCBI Taxonomy" id="105296"/>
    <lineage>
        <taxon>Eukaryota</taxon>
        <taxon>Metazoa</taxon>
        <taxon>Chordata</taxon>
        <taxon>Craniata</taxon>
        <taxon>Vertebrata</taxon>
        <taxon>Euteleostomi</taxon>
        <taxon>Mammalia</taxon>
        <taxon>Eutheria</taxon>
        <taxon>Euarchontoglires</taxon>
        <taxon>Glires</taxon>
        <taxon>Rodentia</taxon>
        <taxon>Myomorpha</taxon>
        <taxon>Muroidea</taxon>
        <taxon>Muridae</taxon>
        <taxon>Murinae</taxon>
        <taxon>Apodemus</taxon>
    </lineage>
</organism>
<evidence type="ECO:0000256" key="6">
    <source>
        <dbReference type="ARBA" id="ARBA00023170"/>
    </source>
</evidence>
<feature type="transmembrane region" description="Helical" evidence="10">
    <location>
        <begin position="181"/>
        <end position="205"/>
    </location>
</feature>
<dbReference type="Gene3D" id="1.20.1070.10">
    <property type="entry name" value="Rhodopsin 7-helix transmembrane proteins"/>
    <property type="match status" value="1"/>
</dbReference>
<name>A0ABQ0FVV5_APOSI</name>
<comment type="subcellular location">
    <subcellularLocation>
        <location evidence="1">Membrane</location>
        <topology evidence="1">Multi-pass membrane protein</topology>
    </subcellularLocation>
</comment>
<evidence type="ECO:0000256" key="4">
    <source>
        <dbReference type="ARBA" id="ARBA00023040"/>
    </source>
</evidence>
<dbReference type="EMBL" id="BAAFST010000276">
    <property type="protein sequence ID" value="GAB1303383.1"/>
    <property type="molecule type" value="Genomic_DNA"/>
</dbReference>
<dbReference type="InterPro" id="IPR026234">
    <property type="entry name" value="MRGPCRFAMILY"/>
</dbReference>
<dbReference type="PROSITE" id="PS00237">
    <property type="entry name" value="G_PROTEIN_RECEP_F1_1"/>
    <property type="match status" value="1"/>
</dbReference>